<dbReference type="PANTHER" id="PTHR21485">
    <property type="entry name" value="HAD SUPERFAMILY MEMBERS CMAS AND KDSC"/>
    <property type="match status" value="1"/>
</dbReference>
<dbReference type="SFLD" id="SFLDS00003">
    <property type="entry name" value="Haloacid_Dehalogenase"/>
    <property type="match status" value="1"/>
</dbReference>
<dbReference type="CDD" id="cd01630">
    <property type="entry name" value="HAD_KDO-like"/>
    <property type="match status" value="1"/>
</dbReference>
<dbReference type="InterPro" id="IPR010023">
    <property type="entry name" value="KdsC_fam"/>
</dbReference>
<evidence type="ECO:0000256" key="3">
    <source>
        <dbReference type="ARBA" id="ARBA00011881"/>
    </source>
</evidence>
<gene>
    <name evidence="8" type="ORF">GS18_0213900</name>
</gene>
<comment type="cofactor">
    <cofactor evidence="1 7">
        <name>Mg(2+)</name>
        <dbReference type="ChEBI" id="CHEBI:18420"/>
    </cofactor>
</comment>
<evidence type="ECO:0008006" key="10">
    <source>
        <dbReference type="Google" id="ProtNLM"/>
    </source>
</evidence>
<reference evidence="8 9" key="1">
    <citation type="journal article" date="2005" name="Int. J. Syst. Evol. Microbiol.">
        <title>Bacillus cibi sp. nov., isolated from jeotgal, a traditional Korean fermented seafood.</title>
        <authorList>
            <person name="Yoon J.H."/>
            <person name="Lee C.H."/>
            <person name="Oh T.K."/>
        </authorList>
    </citation>
    <scope>NUCLEOTIDE SEQUENCE [LARGE SCALE GENOMIC DNA]</scope>
    <source>
        <strain evidence="8 9">DSM 16189</strain>
    </source>
</reference>
<dbReference type="SFLD" id="SFLDG01136">
    <property type="entry name" value="C1.6:_Phosphoserine_Phosphatas"/>
    <property type="match status" value="1"/>
</dbReference>
<organism evidence="8 9">
    <name type="scientific">Metabacillus indicus</name>
    <name type="common">Bacillus indicus</name>
    <dbReference type="NCBI Taxonomy" id="246786"/>
    <lineage>
        <taxon>Bacteria</taxon>
        <taxon>Bacillati</taxon>
        <taxon>Bacillota</taxon>
        <taxon>Bacilli</taxon>
        <taxon>Bacillales</taxon>
        <taxon>Bacillaceae</taxon>
        <taxon>Metabacillus</taxon>
    </lineage>
</organism>
<feature type="binding site" evidence="7">
    <location>
        <position position="12"/>
    </location>
    <ligand>
        <name>Mg(2+)</name>
        <dbReference type="ChEBI" id="CHEBI:18420"/>
    </ligand>
</feature>
<keyword evidence="6 7" id="KW-0460">Magnesium</keyword>
<keyword evidence="5" id="KW-0378">Hydrolase</keyword>
<dbReference type="EMBL" id="JNVC02000005">
    <property type="protein sequence ID" value="KEZ52166.1"/>
    <property type="molecule type" value="Genomic_DNA"/>
</dbReference>
<dbReference type="PIRSF" id="PIRSF006118">
    <property type="entry name" value="KDO8-P_Ptase"/>
    <property type="match status" value="1"/>
</dbReference>
<evidence type="ECO:0000256" key="1">
    <source>
        <dbReference type="ARBA" id="ARBA00001946"/>
    </source>
</evidence>
<name>A0A084GXV4_METID</name>
<dbReference type="GO" id="GO:0008781">
    <property type="term" value="F:N-acylneuraminate cytidylyltransferase activity"/>
    <property type="evidence" value="ECO:0007669"/>
    <property type="project" value="TreeGrafter"/>
</dbReference>
<comment type="caution">
    <text evidence="8">The sequence shown here is derived from an EMBL/GenBank/DDBJ whole genome shotgun (WGS) entry which is preliminary data.</text>
</comment>
<dbReference type="GO" id="GO:0016788">
    <property type="term" value="F:hydrolase activity, acting on ester bonds"/>
    <property type="evidence" value="ECO:0007669"/>
    <property type="project" value="InterPro"/>
</dbReference>
<evidence type="ECO:0000256" key="4">
    <source>
        <dbReference type="ARBA" id="ARBA00022723"/>
    </source>
</evidence>
<dbReference type="FunFam" id="3.40.50.1000:FF:000029">
    <property type="entry name" value="3-deoxy-D-manno-octulosonate 8-phosphate phosphatase KdsC"/>
    <property type="match status" value="1"/>
</dbReference>
<dbReference type="InterPro" id="IPR023214">
    <property type="entry name" value="HAD_sf"/>
</dbReference>
<proteinExistence type="inferred from homology"/>
<evidence type="ECO:0000256" key="6">
    <source>
        <dbReference type="ARBA" id="ARBA00022842"/>
    </source>
</evidence>
<dbReference type="AlphaFoldDB" id="A0A084GXV4"/>
<dbReference type="NCBIfam" id="TIGR01670">
    <property type="entry name" value="KdsC-phosphatas"/>
    <property type="match status" value="1"/>
</dbReference>
<protein>
    <recommendedName>
        <fullName evidence="10">3-deoxy-D-manno-octulosonate 8-phosphate phosphatase</fullName>
    </recommendedName>
</protein>
<dbReference type="STRING" id="246786.GS18_0213900"/>
<evidence type="ECO:0000256" key="7">
    <source>
        <dbReference type="PIRSR" id="PIRSR006118-2"/>
    </source>
</evidence>
<dbReference type="OrthoDB" id="9805604at2"/>
<evidence type="ECO:0000256" key="5">
    <source>
        <dbReference type="ARBA" id="ARBA00022801"/>
    </source>
</evidence>
<comment type="similarity">
    <text evidence="2">Belongs to the KdsC family.</text>
</comment>
<dbReference type="SUPFAM" id="SSF56784">
    <property type="entry name" value="HAD-like"/>
    <property type="match status" value="1"/>
</dbReference>
<dbReference type="PANTHER" id="PTHR21485:SF3">
    <property type="entry name" value="N-ACYLNEURAMINATE CYTIDYLYLTRANSFERASE"/>
    <property type="match status" value="1"/>
</dbReference>
<dbReference type="Gene3D" id="3.40.50.1000">
    <property type="entry name" value="HAD superfamily/HAD-like"/>
    <property type="match status" value="1"/>
</dbReference>
<sequence>MTRNEIKLVCTDIDGTLTDGRIYIGSDGEVMKSFDVKDGLGMAMAREKGIIFAIITGRESEIVKVRAKELGIEEIHQAVHKKIDVIHDLMVKYSLEKENVAYLGDDVNDLEPIQYVGMGVAVGDAHSEVIEHADVVLHSPGGRGAMREFLDNYVLKGV</sequence>
<dbReference type="Pfam" id="PF08282">
    <property type="entry name" value="Hydrolase_3"/>
    <property type="match status" value="1"/>
</dbReference>
<dbReference type="InterPro" id="IPR050793">
    <property type="entry name" value="CMP-NeuNAc_synthase"/>
</dbReference>
<evidence type="ECO:0000313" key="8">
    <source>
        <dbReference type="EMBL" id="KEZ52166.1"/>
    </source>
</evidence>
<dbReference type="GO" id="GO:0046872">
    <property type="term" value="F:metal ion binding"/>
    <property type="evidence" value="ECO:0007669"/>
    <property type="project" value="UniProtKB-KW"/>
</dbReference>
<comment type="subunit">
    <text evidence="3">Homotetramer.</text>
</comment>
<accession>A0A084GXV4</accession>
<dbReference type="RefSeq" id="WP_029566998.1">
    <property type="nucleotide sequence ID" value="NZ_JNVC02000005.1"/>
</dbReference>
<dbReference type="InterPro" id="IPR036412">
    <property type="entry name" value="HAD-like_sf"/>
</dbReference>
<evidence type="ECO:0000256" key="2">
    <source>
        <dbReference type="ARBA" id="ARBA00005893"/>
    </source>
</evidence>
<feature type="binding site" evidence="7">
    <location>
        <position position="14"/>
    </location>
    <ligand>
        <name>substrate</name>
    </ligand>
</feature>
<dbReference type="SFLD" id="SFLDG01138">
    <property type="entry name" value="C1.6.2:_Deoxy-d-mannose-octulo"/>
    <property type="match status" value="1"/>
</dbReference>
<evidence type="ECO:0000313" key="9">
    <source>
        <dbReference type="Proteomes" id="UP000028549"/>
    </source>
</evidence>
<dbReference type="Proteomes" id="UP000028549">
    <property type="component" value="Unassembled WGS sequence"/>
</dbReference>
<feature type="binding site" evidence="7">
    <location>
        <position position="105"/>
    </location>
    <ligand>
        <name>Mg(2+)</name>
        <dbReference type="ChEBI" id="CHEBI:18420"/>
    </ligand>
</feature>
<keyword evidence="9" id="KW-1185">Reference proteome</keyword>
<keyword evidence="4 7" id="KW-0479">Metal-binding</keyword>